<dbReference type="CDD" id="cd00130">
    <property type="entry name" value="PAS"/>
    <property type="match status" value="2"/>
</dbReference>
<sequence length="345" mass="39915">MRHVREGVEMKDTTDTRDRRYALLIDSDDLILVIGADGKRNYVNKAFADLWQTKAENLMGQTFTAGLPEDKAHRYMQQMASLTTEKPSVSLTIRSGIDGHREWVSWKATGIFDDSGTLLEVMVVGRNVNEAIETKQEKETLQNTLNAFKTAINSSMICTITDEKGIITYANRNFCEISQYSLREIHGRTHNIVNSGHHPRSFFTEMWQTICSGKMWTGEIKNRAKDGSYYWVNTVIIPIKNNRQKISGFLSLRIVINKQKEMEEERKIYQRSLEEMLFMVSHEIRRPIATSQGLLYLMRDDVPTTTEECQEMVGYLISTIEELNDYSYKLNEYLEKNIIREPIVV</sequence>
<accession>A0ABP8N582</accession>
<dbReference type="SUPFAM" id="SSF55785">
    <property type="entry name" value="PYP-like sensor domain (PAS domain)"/>
    <property type="match status" value="2"/>
</dbReference>
<keyword evidence="5" id="KW-1185">Reference proteome</keyword>
<dbReference type="InterPro" id="IPR035965">
    <property type="entry name" value="PAS-like_dom_sf"/>
</dbReference>
<protein>
    <recommendedName>
        <fullName evidence="2">histidine kinase</fullName>
        <ecNumber evidence="2">2.7.13.3</ecNumber>
    </recommendedName>
</protein>
<dbReference type="Gene3D" id="3.30.450.20">
    <property type="entry name" value="PAS domain"/>
    <property type="match status" value="2"/>
</dbReference>
<gene>
    <name evidence="4" type="ORF">GCM10023093_02310</name>
</gene>
<organism evidence="4 5">
    <name type="scientific">Nemorincola caseinilytica</name>
    <dbReference type="NCBI Taxonomy" id="2054315"/>
    <lineage>
        <taxon>Bacteria</taxon>
        <taxon>Pseudomonadati</taxon>
        <taxon>Bacteroidota</taxon>
        <taxon>Chitinophagia</taxon>
        <taxon>Chitinophagales</taxon>
        <taxon>Chitinophagaceae</taxon>
        <taxon>Nemorincola</taxon>
    </lineage>
</organism>
<dbReference type="Gene3D" id="1.10.287.130">
    <property type="match status" value="1"/>
</dbReference>
<dbReference type="EC" id="2.7.13.3" evidence="2"/>
<evidence type="ECO:0000313" key="5">
    <source>
        <dbReference type="Proteomes" id="UP001500067"/>
    </source>
</evidence>
<comment type="catalytic activity">
    <reaction evidence="1">
        <text>ATP + protein L-histidine = ADP + protein N-phospho-L-histidine.</text>
        <dbReference type="EC" id="2.7.13.3"/>
    </reaction>
</comment>
<dbReference type="CDD" id="cd00082">
    <property type="entry name" value="HisKA"/>
    <property type="match status" value="1"/>
</dbReference>
<name>A0ABP8N582_9BACT</name>
<dbReference type="SMART" id="SM00091">
    <property type="entry name" value="PAS"/>
    <property type="match status" value="2"/>
</dbReference>
<feature type="domain" description="PAC" evidence="3">
    <location>
        <begin position="216"/>
        <end position="268"/>
    </location>
</feature>
<comment type="caution">
    <text evidence="4">The sequence shown here is derived from an EMBL/GenBank/DDBJ whole genome shotgun (WGS) entry which is preliminary data.</text>
</comment>
<dbReference type="Pfam" id="PF13426">
    <property type="entry name" value="PAS_9"/>
    <property type="match status" value="1"/>
</dbReference>
<dbReference type="SUPFAM" id="SSF47384">
    <property type="entry name" value="Homodimeric domain of signal transducing histidine kinase"/>
    <property type="match status" value="1"/>
</dbReference>
<dbReference type="InterPro" id="IPR001610">
    <property type="entry name" value="PAC"/>
</dbReference>
<evidence type="ECO:0000256" key="1">
    <source>
        <dbReference type="ARBA" id="ARBA00000085"/>
    </source>
</evidence>
<dbReference type="InterPro" id="IPR036097">
    <property type="entry name" value="HisK_dim/P_sf"/>
</dbReference>
<evidence type="ECO:0000259" key="3">
    <source>
        <dbReference type="PROSITE" id="PS50113"/>
    </source>
</evidence>
<proteinExistence type="predicted"/>
<dbReference type="NCBIfam" id="TIGR00229">
    <property type="entry name" value="sensory_box"/>
    <property type="match status" value="2"/>
</dbReference>
<dbReference type="Pfam" id="PF08448">
    <property type="entry name" value="PAS_4"/>
    <property type="match status" value="1"/>
</dbReference>
<dbReference type="PANTHER" id="PTHR44757:SF2">
    <property type="entry name" value="BIOFILM ARCHITECTURE MAINTENANCE PROTEIN MBAA"/>
    <property type="match status" value="1"/>
</dbReference>
<evidence type="ECO:0000313" key="4">
    <source>
        <dbReference type="EMBL" id="GAA4460143.1"/>
    </source>
</evidence>
<dbReference type="InterPro" id="IPR052155">
    <property type="entry name" value="Biofilm_reg_signaling"/>
</dbReference>
<dbReference type="EMBL" id="BAABFA010000004">
    <property type="protein sequence ID" value="GAA4460143.1"/>
    <property type="molecule type" value="Genomic_DNA"/>
</dbReference>
<dbReference type="Proteomes" id="UP001500067">
    <property type="component" value="Unassembled WGS sequence"/>
</dbReference>
<dbReference type="PANTHER" id="PTHR44757">
    <property type="entry name" value="DIGUANYLATE CYCLASE DGCP"/>
    <property type="match status" value="1"/>
</dbReference>
<evidence type="ECO:0000256" key="2">
    <source>
        <dbReference type="ARBA" id="ARBA00012438"/>
    </source>
</evidence>
<dbReference type="InterPro" id="IPR000700">
    <property type="entry name" value="PAS-assoc_C"/>
</dbReference>
<dbReference type="SMART" id="SM00086">
    <property type="entry name" value="PAC"/>
    <property type="match status" value="2"/>
</dbReference>
<reference evidence="5" key="1">
    <citation type="journal article" date="2019" name="Int. J. Syst. Evol. Microbiol.">
        <title>The Global Catalogue of Microorganisms (GCM) 10K type strain sequencing project: providing services to taxonomists for standard genome sequencing and annotation.</title>
        <authorList>
            <consortium name="The Broad Institute Genomics Platform"/>
            <consortium name="The Broad Institute Genome Sequencing Center for Infectious Disease"/>
            <person name="Wu L."/>
            <person name="Ma J."/>
        </authorList>
    </citation>
    <scope>NUCLEOTIDE SEQUENCE [LARGE SCALE GENOMIC DNA]</scope>
    <source>
        <strain evidence="5">JCM 32105</strain>
    </source>
</reference>
<dbReference type="InterPro" id="IPR000014">
    <property type="entry name" value="PAS"/>
</dbReference>
<dbReference type="InterPro" id="IPR013656">
    <property type="entry name" value="PAS_4"/>
</dbReference>
<dbReference type="PROSITE" id="PS50113">
    <property type="entry name" value="PAC"/>
    <property type="match status" value="1"/>
</dbReference>
<dbReference type="InterPro" id="IPR003661">
    <property type="entry name" value="HisK_dim/P_dom"/>
</dbReference>